<keyword evidence="3" id="KW-1185">Reference proteome</keyword>
<dbReference type="NCBIfam" id="TIGR02678">
    <property type="entry name" value="TIGR02678 family protein"/>
    <property type="match status" value="1"/>
</dbReference>
<dbReference type="RefSeq" id="WP_086942251.1">
    <property type="nucleotide sequence ID" value="NZ_FONM01000001.1"/>
</dbReference>
<organism evidence="2 3">
    <name type="scientific">Trichococcus pasteurii</name>
    <dbReference type="NCBI Taxonomy" id="43064"/>
    <lineage>
        <taxon>Bacteria</taxon>
        <taxon>Bacillati</taxon>
        <taxon>Bacillota</taxon>
        <taxon>Bacilli</taxon>
        <taxon>Lactobacillales</taxon>
        <taxon>Carnobacteriaceae</taxon>
        <taxon>Trichococcus</taxon>
    </lineage>
</organism>
<dbReference type="Pfam" id="PF09661">
    <property type="entry name" value="DUF2398"/>
    <property type="match status" value="1"/>
</dbReference>
<feature type="region of interest" description="Disordered" evidence="1">
    <location>
        <begin position="380"/>
        <end position="400"/>
    </location>
</feature>
<proteinExistence type="predicted"/>
<dbReference type="InterPro" id="IPR013494">
    <property type="entry name" value="CHP02678"/>
</dbReference>
<protein>
    <recommendedName>
        <fullName evidence="4">TIGR02678 family protein</fullName>
    </recommendedName>
</protein>
<dbReference type="AlphaFoldDB" id="A0A1W1IEK3"/>
<accession>A0A1W1IEK3</accession>
<dbReference type="Proteomes" id="UP000195985">
    <property type="component" value="Unassembled WGS sequence"/>
</dbReference>
<gene>
    <name evidence="2" type="ORF">TPAS_1118</name>
</gene>
<sequence length="400" mass="47335">MPASSEDIREGLSILFENFWIIRETDKDVYHQLLRIENDLKRVTQRIFGLRLIVHAKFIKLEKIPFESQDWMGITTFNEPMDYALFACAMAYTEDKSEGEAFLINELVDELDLFYPERDLLDWTNFNHRKSLVRVLNVMTDMQLIDTIEGKTDDFATSESNEVLYKVSPYSKYFMRSYPEDITQFQDWRELMQMERERAEEETSTVAFRRLMMEPAILRTEENDRLFYYLRNQQQYISAFFEKNTPYTFELTKDVAMLTLEERLKQQTYFPMLKSADESLLQLAEMVRTSDYAADAYGCIHLSKNQWLALIGQHATQNRKGWSKEYRESVDKKLARLILENGIKWRFFAEDGDGNVTILPTFARNTGKYPQDFLQKLLEEDDMPEEEFDGDEGDSSEQNE</sequence>
<evidence type="ECO:0000313" key="3">
    <source>
        <dbReference type="Proteomes" id="UP000195985"/>
    </source>
</evidence>
<dbReference type="OrthoDB" id="1654131at2"/>
<evidence type="ECO:0000313" key="2">
    <source>
        <dbReference type="EMBL" id="SLM51442.1"/>
    </source>
</evidence>
<reference evidence="3" key="1">
    <citation type="submission" date="2016-04" db="EMBL/GenBank/DDBJ databases">
        <authorList>
            <person name="Strepis N."/>
        </authorList>
    </citation>
    <scope>NUCLEOTIDE SEQUENCE [LARGE SCALE GENOMIC DNA]</scope>
</reference>
<dbReference type="STRING" id="43064.SAMN04488086_101312"/>
<evidence type="ECO:0008006" key="4">
    <source>
        <dbReference type="Google" id="ProtNLM"/>
    </source>
</evidence>
<evidence type="ECO:0000256" key="1">
    <source>
        <dbReference type="SAM" id="MobiDB-lite"/>
    </source>
</evidence>
<dbReference type="EMBL" id="FWEY01000002">
    <property type="protein sequence ID" value="SLM51442.1"/>
    <property type="molecule type" value="Genomic_DNA"/>
</dbReference>
<name>A0A1W1IEK3_9LACT</name>